<feature type="domain" description="Type I restriction modification DNA specificity" evidence="5">
    <location>
        <begin position="230"/>
        <end position="377"/>
    </location>
</feature>
<dbReference type="PANTHER" id="PTHR30408">
    <property type="entry name" value="TYPE-1 RESTRICTION ENZYME ECOKI SPECIFICITY PROTEIN"/>
    <property type="match status" value="1"/>
</dbReference>
<dbReference type="Pfam" id="PF01420">
    <property type="entry name" value="Methylase_S"/>
    <property type="match status" value="2"/>
</dbReference>
<dbReference type="InterPro" id="IPR044946">
    <property type="entry name" value="Restrct_endonuc_typeI_TRD_sf"/>
</dbReference>
<dbReference type="RefSeq" id="WP_106012381.1">
    <property type="nucleotide sequence ID" value="NZ_CP027226.1"/>
</dbReference>
<keyword evidence="4" id="KW-0175">Coiled coil</keyword>
<comment type="similarity">
    <text evidence="1">Belongs to the type-I restriction system S methylase family.</text>
</comment>
<evidence type="ECO:0000313" key="7">
    <source>
        <dbReference type="Proteomes" id="UP000237947"/>
    </source>
</evidence>
<keyword evidence="3" id="KW-0238">DNA-binding</keyword>
<evidence type="ECO:0000256" key="1">
    <source>
        <dbReference type="ARBA" id="ARBA00010923"/>
    </source>
</evidence>
<dbReference type="KEGG" id="fsa:C5Q98_03775"/>
<dbReference type="PANTHER" id="PTHR30408:SF12">
    <property type="entry name" value="TYPE I RESTRICTION ENZYME MJAVIII SPECIFICITY SUBUNIT"/>
    <property type="match status" value="1"/>
</dbReference>
<dbReference type="Proteomes" id="UP000237947">
    <property type="component" value="Chromosome"/>
</dbReference>
<dbReference type="Gene3D" id="3.90.220.20">
    <property type="entry name" value="DNA methylase specificity domains"/>
    <property type="match status" value="2"/>
</dbReference>
<gene>
    <name evidence="6" type="ORF">C5Q98_03775</name>
</gene>
<feature type="domain" description="Type I restriction modification DNA specificity" evidence="5">
    <location>
        <begin position="2"/>
        <end position="182"/>
    </location>
</feature>
<evidence type="ECO:0000313" key="6">
    <source>
        <dbReference type="EMBL" id="AVM42398.1"/>
    </source>
</evidence>
<dbReference type="GO" id="GO:0009307">
    <property type="term" value="P:DNA restriction-modification system"/>
    <property type="evidence" value="ECO:0007669"/>
    <property type="project" value="UniProtKB-KW"/>
</dbReference>
<organism evidence="6 7">
    <name type="scientific">Fastidiosipila sanguinis</name>
    <dbReference type="NCBI Taxonomy" id="236753"/>
    <lineage>
        <taxon>Bacteria</taxon>
        <taxon>Bacillati</taxon>
        <taxon>Bacillota</taxon>
        <taxon>Clostridia</taxon>
        <taxon>Eubacteriales</taxon>
        <taxon>Oscillospiraceae</taxon>
        <taxon>Fastidiosipila</taxon>
    </lineage>
</organism>
<dbReference type="InterPro" id="IPR000055">
    <property type="entry name" value="Restrct_endonuc_typeI_TRD"/>
</dbReference>
<dbReference type="REBASE" id="246161">
    <property type="entry name" value="S.Fsa47711ORF3780P"/>
</dbReference>
<keyword evidence="7" id="KW-1185">Reference proteome</keyword>
<reference evidence="7" key="1">
    <citation type="submission" date="2018-02" db="EMBL/GenBank/DDBJ databases">
        <authorList>
            <person name="Holder M.E."/>
            <person name="Ajami N.J."/>
            <person name="Petrosino J.F."/>
        </authorList>
    </citation>
    <scope>NUCLEOTIDE SEQUENCE [LARGE SCALE GENOMIC DNA]</scope>
    <source>
        <strain evidence="7">CCUG 47711</strain>
    </source>
</reference>
<sequence>MEWVKLGDVVEFVLSGEWGKEVTDLTKTASPVIRTTNFNNDGTIDYKDIVYRDIDLEKKQDKLIKKGDILIEKSGGSPNQPVGRVVYFEAEDSKFFNNNFTSILRLNSDYHSKYIFYLFRYLYKIGVVNKFQNKTTGIINLKLKDYLQQTNILIYKDKEEQKVCSESLDLIFDIITTRKAQIAALDELVQSVFYDMFGENNKYRKNFPLTPLNKIGIVRSSRRVFKADYVEDGVPFYRGKEITELSKNKNIEIELFISKDKYKELREISGVPSVGDLMITSVGTIGNIWIVNNKESFYFKDGNILWFLPDKNICNSEYLKFSIELAIKSKLKSLTSGTSYKALTISNLENLEIPIPPLELQEQFAAKVEEIEAQKAKLQTSLEEMEILFDALMQEAFNGNLG</sequence>
<dbReference type="InterPro" id="IPR052021">
    <property type="entry name" value="Type-I_RS_S_subunit"/>
</dbReference>
<dbReference type="OrthoDB" id="9811611at2"/>
<evidence type="ECO:0000256" key="3">
    <source>
        <dbReference type="ARBA" id="ARBA00023125"/>
    </source>
</evidence>
<protein>
    <recommendedName>
        <fullName evidence="5">Type I restriction modification DNA specificity domain-containing protein</fullName>
    </recommendedName>
</protein>
<evidence type="ECO:0000259" key="5">
    <source>
        <dbReference type="Pfam" id="PF01420"/>
    </source>
</evidence>
<evidence type="ECO:0000256" key="2">
    <source>
        <dbReference type="ARBA" id="ARBA00022747"/>
    </source>
</evidence>
<name>A0A2S0KN01_9FIRM</name>
<dbReference type="AlphaFoldDB" id="A0A2S0KN01"/>
<dbReference type="SUPFAM" id="SSF116734">
    <property type="entry name" value="DNA methylase specificity domain"/>
    <property type="match status" value="2"/>
</dbReference>
<feature type="coiled-coil region" evidence="4">
    <location>
        <begin position="361"/>
        <end position="395"/>
    </location>
</feature>
<accession>A0A2S0KN01</accession>
<keyword evidence="2" id="KW-0680">Restriction system</keyword>
<dbReference type="GO" id="GO:0003677">
    <property type="term" value="F:DNA binding"/>
    <property type="evidence" value="ECO:0007669"/>
    <property type="project" value="UniProtKB-KW"/>
</dbReference>
<proteinExistence type="inferred from homology"/>
<dbReference type="EMBL" id="CP027226">
    <property type="protein sequence ID" value="AVM42398.1"/>
    <property type="molecule type" value="Genomic_DNA"/>
</dbReference>
<evidence type="ECO:0000256" key="4">
    <source>
        <dbReference type="SAM" id="Coils"/>
    </source>
</evidence>